<evidence type="ECO:0000256" key="9">
    <source>
        <dbReference type="ARBA" id="ARBA00022723"/>
    </source>
</evidence>
<dbReference type="GO" id="GO:0005658">
    <property type="term" value="C:alpha DNA polymerase:primase complex"/>
    <property type="evidence" value="ECO:0007669"/>
    <property type="project" value="UniProtKB-ARBA"/>
</dbReference>
<keyword evidence="8 12" id="KW-0235">DNA replication</keyword>
<dbReference type="AlphaFoldDB" id="A0A2U1PJQ5"/>
<keyword evidence="11" id="KW-0804">Transcription</keyword>
<dbReference type="PANTHER" id="PTHR10536">
    <property type="entry name" value="DNA PRIMASE SMALL SUBUNIT"/>
    <property type="match status" value="1"/>
</dbReference>
<evidence type="ECO:0000256" key="7">
    <source>
        <dbReference type="ARBA" id="ARBA00022695"/>
    </source>
</evidence>
<comment type="caution">
    <text evidence="14">The sequence shown here is derived from an EMBL/GenBank/DDBJ whole genome shotgun (WGS) entry which is preliminary data.</text>
</comment>
<comment type="similarity">
    <text evidence="3 12">Belongs to the eukaryotic-type primase small subunit family.</text>
</comment>
<keyword evidence="7" id="KW-0548">Nucleotidyltransferase</keyword>
<evidence type="ECO:0000256" key="6">
    <source>
        <dbReference type="ARBA" id="ARBA00022679"/>
    </source>
</evidence>
<dbReference type="Pfam" id="PF01896">
    <property type="entry name" value="DNA_primase_S"/>
    <property type="match status" value="1"/>
</dbReference>
<evidence type="ECO:0000256" key="10">
    <source>
        <dbReference type="ARBA" id="ARBA00022833"/>
    </source>
</evidence>
<dbReference type="GO" id="GO:0003899">
    <property type="term" value="F:DNA-directed RNA polymerase activity"/>
    <property type="evidence" value="ECO:0007669"/>
    <property type="project" value="InterPro"/>
</dbReference>
<feature type="compositionally biased region" description="Polar residues" evidence="13">
    <location>
        <begin position="443"/>
        <end position="455"/>
    </location>
</feature>
<keyword evidence="9" id="KW-0479">Metal-binding</keyword>
<dbReference type="Gene3D" id="3.90.920.10">
    <property type="entry name" value="DNA primase, PRIM domain"/>
    <property type="match status" value="1"/>
</dbReference>
<evidence type="ECO:0000256" key="1">
    <source>
        <dbReference type="ARBA" id="ARBA00001936"/>
    </source>
</evidence>
<keyword evidence="15" id="KW-1185">Reference proteome</keyword>
<dbReference type="GO" id="GO:0006269">
    <property type="term" value="P:DNA replication, synthesis of primer"/>
    <property type="evidence" value="ECO:0007669"/>
    <property type="project" value="UniProtKB-KW"/>
</dbReference>
<dbReference type="OrthoDB" id="19606at2759"/>
<name>A0A2U1PJQ5_ARTAN</name>
<keyword evidence="5 12" id="KW-0639">Primosome</keyword>
<accession>A0A2U1PJQ5</accession>
<dbReference type="FunFam" id="3.90.920.10:FF:000001">
    <property type="entry name" value="DNA primase"/>
    <property type="match status" value="1"/>
</dbReference>
<evidence type="ECO:0000256" key="4">
    <source>
        <dbReference type="ARBA" id="ARBA00022478"/>
    </source>
</evidence>
<dbReference type="InterPro" id="IPR002755">
    <property type="entry name" value="DNA_primase_S"/>
</dbReference>
<dbReference type="NCBIfam" id="TIGR00335">
    <property type="entry name" value="primase_sml"/>
    <property type="match status" value="1"/>
</dbReference>
<evidence type="ECO:0000256" key="11">
    <source>
        <dbReference type="ARBA" id="ARBA00023163"/>
    </source>
</evidence>
<evidence type="ECO:0000256" key="12">
    <source>
        <dbReference type="RuleBase" id="RU003514"/>
    </source>
</evidence>
<reference evidence="14 15" key="1">
    <citation type="journal article" date="2018" name="Mol. Plant">
        <title>The genome of Artemisia annua provides insight into the evolution of Asteraceae family and artemisinin biosynthesis.</title>
        <authorList>
            <person name="Shen Q."/>
            <person name="Zhang L."/>
            <person name="Liao Z."/>
            <person name="Wang S."/>
            <person name="Yan T."/>
            <person name="Shi P."/>
            <person name="Liu M."/>
            <person name="Fu X."/>
            <person name="Pan Q."/>
            <person name="Wang Y."/>
            <person name="Lv Z."/>
            <person name="Lu X."/>
            <person name="Zhang F."/>
            <person name="Jiang W."/>
            <person name="Ma Y."/>
            <person name="Chen M."/>
            <person name="Hao X."/>
            <person name="Li L."/>
            <person name="Tang Y."/>
            <person name="Lv G."/>
            <person name="Zhou Y."/>
            <person name="Sun X."/>
            <person name="Brodelius P.E."/>
            <person name="Rose J.K.C."/>
            <person name="Tang K."/>
        </authorList>
    </citation>
    <scope>NUCLEOTIDE SEQUENCE [LARGE SCALE GENOMIC DNA]</scope>
    <source>
        <strain evidence="15">cv. Huhao1</strain>
        <tissue evidence="14">Leaf</tissue>
    </source>
</reference>
<evidence type="ECO:0000256" key="8">
    <source>
        <dbReference type="ARBA" id="ARBA00022705"/>
    </source>
</evidence>
<keyword evidence="6 12" id="KW-0808">Transferase</keyword>
<dbReference type="EMBL" id="PKPP01001066">
    <property type="protein sequence ID" value="PWA85969.1"/>
    <property type="molecule type" value="Genomic_DNA"/>
</dbReference>
<evidence type="ECO:0000256" key="13">
    <source>
        <dbReference type="SAM" id="MobiDB-lite"/>
    </source>
</evidence>
<evidence type="ECO:0000256" key="5">
    <source>
        <dbReference type="ARBA" id="ARBA00022515"/>
    </source>
</evidence>
<proteinExistence type="inferred from homology"/>
<dbReference type="Proteomes" id="UP000245207">
    <property type="component" value="Unassembled WGS sequence"/>
</dbReference>
<dbReference type="EC" id="2.7.7.-" evidence="12"/>
<dbReference type="InterPro" id="IPR014052">
    <property type="entry name" value="DNA_primase_ssu_euk/arc"/>
</dbReference>
<keyword evidence="10" id="KW-0862">Zinc</keyword>
<gene>
    <name evidence="14" type="ORF">CTI12_AA145340</name>
</gene>
<evidence type="ECO:0000256" key="3">
    <source>
        <dbReference type="ARBA" id="ARBA00009762"/>
    </source>
</evidence>
<dbReference type="SUPFAM" id="SSF56747">
    <property type="entry name" value="Prim-pol domain"/>
    <property type="match status" value="1"/>
</dbReference>
<organism evidence="14 15">
    <name type="scientific">Artemisia annua</name>
    <name type="common">Sweet wormwood</name>
    <dbReference type="NCBI Taxonomy" id="35608"/>
    <lineage>
        <taxon>Eukaryota</taxon>
        <taxon>Viridiplantae</taxon>
        <taxon>Streptophyta</taxon>
        <taxon>Embryophyta</taxon>
        <taxon>Tracheophyta</taxon>
        <taxon>Spermatophyta</taxon>
        <taxon>Magnoliopsida</taxon>
        <taxon>eudicotyledons</taxon>
        <taxon>Gunneridae</taxon>
        <taxon>Pentapetalae</taxon>
        <taxon>asterids</taxon>
        <taxon>campanulids</taxon>
        <taxon>Asterales</taxon>
        <taxon>Asteraceae</taxon>
        <taxon>Asteroideae</taxon>
        <taxon>Anthemideae</taxon>
        <taxon>Artemisiinae</taxon>
        <taxon>Artemisia</taxon>
    </lineage>
</organism>
<dbReference type="GO" id="GO:0046872">
    <property type="term" value="F:metal ion binding"/>
    <property type="evidence" value="ECO:0007669"/>
    <property type="project" value="UniProtKB-KW"/>
</dbReference>
<evidence type="ECO:0000313" key="15">
    <source>
        <dbReference type="Proteomes" id="UP000245207"/>
    </source>
</evidence>
<sequence>MTKEEGGAKNGRDDMLIDGPQDEGFNSNYLKVYYGMLFPHEDMSKWMSYGNDGKHPACDQSYFGRREFSFTLENDVYLRFQSFKDGSDLKRGIKEYCPFKIDIGPVYNVDPSKRHAYAASGDNIFAPVERELVFDIDISDYDDARYCCSGADVCLDCWPLMTIAIKVVDTALRDDFGFNHILWVYSGRRGVHCWVCDGKARRLNNEQRSAIADYFRVYKGNSNSRSKVSLIGPALHPFLARAYEDVLKGFFVEKLLGSQELLSDERYEKILDMIPDESTTSELRGKWQNNSRSSSGRDVNVVRWEQLKHACVKHKTFGTRRAVEEIVFSFTYPRLDMEVSKHMNHLLKAPFCVHPKTGRVCVPINPDVCDKFDPTNVPTLSKLMREINTGGLQAEGENDFLGLFFLILLFVMPVLERTSMWDSVRYFRESFLQPLLKSCKVGPSSTRTPPSSLHNLPSLARPPDHGSSQPMGHDPTHPVRSNRPPSYRHHHYPPGPYLALPSGSGHNPNRMPRPALTPRTISLTTFLPDDRSVTEDSSDDESVASGWLTVTLLESQVPVKYLGTFKTAEEAAKVYNAKKEEFEARKMGQNPVVASGSGYDPTRKVEPGMVQVGNGDDGKKVVGSSGPDGLGHDPWVVRIRGPVDVLKMEGCEVKKEVSDNLQFIYAPKMAIGRDRKLASC</sequence>
<dbReference type="STRING" id="35608.A0A2U1PJQ5"/>
<protein>
    <recommendedName>
        <fullName evidence="12">DNA primase</fullName>
        <ecNumber evidence="12">2.7.7.-</ecNumber>
    </recommendedName>
</protein>
<comment type="cofactor">
    <cofactor evidence="2">
        <name>Mg(2+)</name>
        <dbReference type="ChEBI" id="CHEBI:18420"/>
    </cofactor>
</comment>
<keyword evidence="4 12" id="KW-0240">DNA-directed RNA polymerase</keyword>
<evidence type="ECO:0000256" key="2">
    <source>
        <dbReference type="ARBA" id="ARBA00001946"/>
    </source>
</evidence>
<evidence type="ECO:0000313" key="14">
    <source>
        <dbReference type="EMBL" id="PWA85969.1"/>
    </source>
</evidence>
<comment type="cofactor">
    <cofactor evidence="1">
        <name>Mn(2+)</name>
        <dbReference type="ChEBI" id="CHEBI:29035"/>
    </cofactor>
</comment>
<dbReference type="CDD" id="cd04860">
    <property type="entry name" value="AE_Prim_S"/>
    <property type="match status" value="1"/>
</dbReference>
<feature type="region of interest" description="Disordered" evidence="13">
    <location>
        <begin position="441"/>
        <end position="517"/>
    </location>
</feature>